<comment type="caution">
    <text evidence="1">The sequence shown here is derived from an EMBL/GenBank/DDBJ whole genome shotgun (WGS) entry which is preliminary data.</text>
</comment>
<evidence type="ECO:0000313" key="2">
    <source>
        <dbReference type="Proteomes" id="UP001055811"/>
    </source>
</evidence>
<dbReference type="EMBL" id="CM042011">
    <property type="protein sequence ID" value="KAI3765456.1"/>
    <property type="molecule type" value="Genomic_DNA"/>
</dbReference>
<proteinExistence type="predicted"/>
<sequence length="500" mass="55931">MAIMFIALGLAPYHAIMGSYGARGDGKSYRICLYMAKTESTRPGYPWDYQATWSARHWRWSYIVRGSHCGRLKPLKETGRRRISPNLQMLSRVLSKPSTLRFVALISSSQSHYKHHHPPLIQNPTPSTFFSINSRYFSTNRGDGGKSPDFWKISSENEESIESVFGEDIKNLEGIGGGEDTVRKFKGNEKSWFSIESKEKGGNGEEDIFKVIESEGKGTAPTGVDNWETGEGFKDWKFVVGDQKDGEGDDGIFDIGDSGVSELAGLDVDEKMASQKKEEDRILEIEEKALTEVLKGPKHAFGDLIAASGITDEMLDSLMALKDLDDVPGLPSLSAIEDMRYEKNTRKSTRADIERQKQEEIAKSRVRQVDSQGRAYGTGKRKCSIARVWIEPGEGKFVINDKQFDVYFPMLDQRAALLRPLSETKTLGLLDVNCTVKGGGVSGQIGAIRLGMSRALQNWAPDQFRPPLKEAGFLTRDSRIVERKKPGKAKARKSFQWVKR</sequence>
<gene>
    <name evidence="1" type="ORF">L2E82_15490</name>
</gene>
<protein>
    <submittedName>
        <fullName evidence="1">Uncharacterized protein</fullName>
    </submittedName>
</protein>
<reference evidence="1 2" key="2">
    <citation type="journal article" date="2022" name="Mol. Ecol. Resour.">
        <title>The genomes of chicory, endive, great burdock and yacon provide insights into Asteraceae paleo-polyploidization history and plant inulin production.</title>
        <authorList>
            <person name="Fan W."/>
            <person name="Wang S."/>
            <person name="Wang H."/>
            <person name="Wang A."/>
            <person name="Jiang F."/>
            <person name="Liu H."/>
            <person name="Zhao H."/>
            <person name="Xu D."/>
            <person name="Zhang Y."/>
        </authorList>
    </citation>
    <scope>NUCLEOTIDE SEQUENCE [LARGE SCALE GENOMIC DNA]</scope>
    <source>
        <strain evidence="2">cv. Punajuju</strain>
        <tissue evidence="1">Leaves</tissue>
    </source>
</reference>
<reference evidence="2" key="1">
    <citation type="journal article" date="2022" name="Mol. Ecol. Resour.">
        <title>The genomes of chicory, endive, great burdock and yacon provide insights into Asteraceae palaeo-polyploidization history and plant inulin production.</title>
        <authorList>
            <person name="Fan W."/>
            <person name="Wang S."/>
            <person name="Wang H."/>
            <person name="Wang A."/>
            <person name="Jiang F."/>
            <person name="Liu H."/>
            <person name="Zhao H."/>
            <person name="Xu D."/>
            <person name="Zhang Y."/>
        </authorList>
    </citation>
    <scope>NUCLEOTIDE SEQUENCE [LARGE SCALE GENOMIC DNA]</scope>
    <source>
        <strain evidence="2">cv. Punajuju</strain>
    </source>
</reference>
<name>A0ACB9F3C5_CICIN</name>
<organism evidence="1 2">
    <name type="scientific">Cichorium intybus</name>
    <name type="common">Chicory</name>
    <dbReference type="NCBI Taxonomy" id="13427"/>
    <lineage>
        <taxon>Eukaryota</taxon>
        <taxon>Viridiplantae</taxon>
        <taxon>Streptophyta</taxon>
        <taxon>Embryophyta</taxon>
        <taxon>Tracheophyta</taxon>
        <taxon>Spermatophyta</taxon>
        <taxon>Magnoliopsida</taxon>
        <taxon>eudicotyledons</taxon>
        <taxon>Gunneridae</taxon>
        <taxon>Pentapetalae</taxon>
        <taxon>asterids</taxon>
        <taxon>campanulids</taxon>
        <taxon>Asterales</taxon>
        <taxon>Asteraceae</taxon>
        <taxon>Cichorioideae</taxon>
        <taxon>Cichorieae</taxon>
        <taxon>Cichoriinae</taxon>
        <taxon>Cichorium</taxon>
    </lineage>
</organism>
<dbReference type="Proteomes" id="UP001055811">
    <property type="component" value="Linkage Group LG03"/>
</dbReference>
<evidence type="ECO:0000313" key="1">
    <source>
        <dbReference type="EMBL" id="KAI3765456.1"/>
    </source>
</evidence>
<keyword evidence="2" id="KW-1185">Reference proteome</keyword>
<accession>A0ACB9F3C5</accession>